<dbReference type="AlphaFoldDB" id="A0A0F4NF66"/>
<dbReference type="GO" id="GO:0005509">
    <property type="term" value="F:calcium ion binding"/>
    <property type="evidence" value="ECO:0007669"/>
    <property type="project" value="InterPro"/>
</dbReference>
<evidence type="ECO:0000313" key="3">
    <source>
        <dbReference type="EMBL" id="KJY81579.1"/>
    </source>
</evidence>
<dbReference type="PATRIC" id="fig|579748.3.peg.3690"/>
<evidence type="ECO:0000313" key="4">
    <source>
        <dbReference type="Proteomes" id="UP000033673"/>
    </source>
</evidence>
<evidence type="ECO:0000259" key="2">
    <source>
        <dbReference type="PROSITE" id="PS50234"/>
    </source>
</evidence>
<dbReference type="Proteomes" id="UP000033673">
    <property type="component" value="Unassembled WGS sequence"/>
</dbReference>
<feature type="non-terminal residue" evidence="3">
    <location>
        <position position="1"/>
    </location>
</feature>
<dbReference type="Gene3D" id="2.150.10.10">
    <property type="entry name" value="Serralysin-like metalloprotease, C-terminal"/>
    <property type="match status" value="1"/>
</dbReference>
<dbReference type="EMBL" id="JXXV01000036">
    <property type="protein sequence ID" value="KJY81579.1"/>
    <property type="molecule type" value="Genomic_DNA"/>
</dbReference>
<proteinExistence type="predicted"/>
<comment type="caution">
    <text evidence="3">The sequence shown here is derived from an EMBL/GenBank/DDBJ whole genome shotgun (WGS) entry which is preliminary data.</text>
</comment>
<dbReference type="SMART" id="SM00327">
    <property type="entry name" value="VWA"/>
    <property type="match status" value="1"/>
</dbReference>
<feature type="domain" description="VWFA" evidence="2">
    <location>
        <begin position="501"/>
        <end position="713"/>
    </location>
</feature>
<dbReference type="Pfam" id="PF00353">
    <property type="entry name" value="HemolysinCabind"/>
    <property type="match status" value="2"/>
</dbReference>
<keyword evidence="1" id="KW-0106">Calcium</keyword>
<keyword evidence="4" id="KW-1185">Reference proteome</keyword>
<evidence type="ECO:0000256" key="1">
    <source>
        <dbReference type="ARBA" id="ARBA00022837"/>
    </source>
</evidence>
<dbReference type="InterPro" id="IPR013783">
    <property type="entry name" value="Ig-like_fold"/>
</dbReference>
<dbReference type="PROSITE" id="PS50234">
    <property type="entry name" value="VWFA"/>
    <property type="match status" value="1"/>
</dbReference>
<dbReference type="CDD" id="cd00198">
    <property type="entry name" value="vWFA"/>
    <property type="match status" value="1"/>
</dbReference>
<dbReference type="SUPFAM" id="SSF53300">
    <property type="entry name" value="vWA-like"/>
    <property type="match status" value="1"/>
</dbReference>
<accession>A0A0F4NF66</accession>
<name>A0A0F4NF66_9VIBR</name>
<dbReference type="NCBIfam" id="TIGR01965">
    <property type="entry name" value="VCBS_repeat"/>
    <property type="match status" value="1"/>
</dbReference>
<dbReference type="InterPro" id="IPR018511">
    <property type="entry name" value="Hemolysin-typ_Ca-bd_CS"/>
</dbReference>
<dbReference type="Pfam" id="PF13519">
    <property type="entry name" value="VWA_2"/>
    <property type="match status" value="1"/>
</dbReference>
<reference evidence="3 4" key="1">
    <citation type="journal article" date="2015" name="BMC Genomics">
        <title>Genome mining reveals unlocked bioactive potential of marine Gram-negative bacteria.</title>
        <authorList>
            <person name="Machado H."/>
            <person name="Sonnenschein E.C."/>
            <person name="Melchiorsen J."/>
            <person name="Gram L."/>
        </authorList>
    </citation>
    <scope>NUCLEOTIDE SEQUENCE [LARGE SCALE GENOMIC DNA]</scope>
    <source>
        <strain evidence="3 4">S2757</strain>
    </source>
</reference>
<dbReference type="Gene3D" id="3.40.50.410">
    <property type="entry name" value="von Willebrand factor, type A domain"/>
    <property type="match status" value="1"/>
</dbReference>
<dbReference type="Gene3D" id="2.60.40.10">
    <property type="entry name" value="Immunoglobulins"/>
    <property type="match status" value="1"/>
</dbReference>
<dbReference type="RefSeq" id="WP_045957106.1">
    <property type="nucleotide sequence ID" value="NZ_JXXV01000036.1"/>
</dbReference>
<dbReference type="InterPro" id="IPR001343">
    <property type="entry name" value="Hemolysn_Ca-bd"/>
</dbReference>
<organism evidence="3 4">
    <name type="scientific">Vibrio galatheae</name>
    <dbReference type="NCBI Taxonomy" id="579748"/>
    <lineage>
        <taxon>Bacteria</taxon>
        <taxon>Pseudomonadati</taxon>
        <taxon>Pseudomonadota</taxon>
        <taxon>Gammaproteobacteria</taxon>
        <taxon>Vibrionales</taxon>
        <taxon>Vibrionaceae</taxon>
        <taxon>Vibrio</taxon>
    </lineage>
</organism>
<protein>
    <recommendedName>
        <fullName evidence="2">VWFA domain-containing protein</fullName>
    </recommendedName>
</protein>
<dbReference type="PRINTS" id="PR00313">
    <property type="entry name" value="CABNDNGRPT"/>
</dbReference>
<gene>
    <name evidence="3" type="ORF">TW81_17885</name>
</gene>
<dbReference type="STRING" id="579748.TW81_17885"/>
<dbReference type="NCBIfam" id="TIGR03661">
    <property type="entry name" value="T1SS_VCA0849"/>
    <property type="match status" value="1"/>
</dbReference>
<sequence length="936" mass="98226">GADTQTITITINGAEDPSDICLGEGDDDSGSVTEDVDTNLDVEGVQLEVTGTLSVQDADGDGEFNTTPSFVGSTTNGPNSLGGSALGTFAIDALGNWSYSVDNASPLVQQLTGGEKIVETFRVSTLDDADSHDVEITIHGVNDPVNANDFAVSLSSDTNIVQFDFDTEEDAQGNQIDVVTDVEDDASHLDNRITQININQLPTFGTIYLVDGNTRTVVDTNSVLYDDSILEYEQHANANELLSLDAAYDFADNFADGTVTSFELDSGVIVSGGNYTGLRPDEDSVLNSALLYYDSASNEEGLGVGNKEIDVTSKDYIDVDFTHINDGRADVLITEAEVHFGSVWGNYNDTSSADAQIHVLLLRDGIVVEELIYDDDGNPGSVYDGSGEFSAHIDFTDGFDQVRVFTTQGGLENGTKNSNVTLQGIDVLTTEITETVAYTATDSSGSSDSASISFNSSTSPDGGLFVGTPGDDEVGAHGGDDVLLGDPGGYETVIVPAQNYNIAILADISGSMGDSMDGGTRLSVMKSALISYINQLNTHTGTLNVSLIAFGSSATLAFELSDLNHGNGVNDIISAISALTLGDANGNASGGYVGRSTNYEAAIQEANDWFDDQASANYSNLTLFITDGVPTTYVGDNSNSGATQNNADVDNALDDFAILSAQSVVRAIGIGNGIPTDTLEQFDNTPASGSVEIVNSSEELLAALIGETSYDQLSDLGDDTLISYSGDDVLFGDAINTDNLPWGVNGNPERPSELPEEGAGIAGLISLLTEVNGVVPTEDELYEFIKENHANYGFNDEQEGGDDLLDGGKGNDTLYGQGGEDTLIGGEGSDVLSGGDGADIFKWLDLHLDGSTDVVKDFSVSQGDKIDLTDIFSDATDQEAIDILDSIAASAENNADDSGVVVDVVNGNDSVSIELIGFTITSLTQDLEDIFVIKQD</sequence>
<dbReference type="InterPro" id="IPR019960">
    <property type="entry name" value="T1SS_VCA0849"/>
</dbReference>
<dbReference type="InterPro" id="IPR011049">
    <property type="entry name" value="Serralysin-like_metalloprot_C"/>
</dbReference>
<dbReference type="InterPro" id="IPR010221">
    <property type="entry name" value="VCBS_dom"/>
</dbReference>
<dbReference type="InterPro" id="IPR002035">
    <property type="entry name" value="VWF_A"/>
</dbReference>
<dbReference type="PROSITE" id="PS00330">
    <property type="entry name" value="HEMOLYSIN_CALCIUM"/>
    <property type="match status" value="2"/>
</dbReference>
<dbReference type="InterPro" id="IPR036465">
    <property type="entry name" value="vWFA_dom_sf"/>
</dbReference>
<dbReference type="OrthoDB" id="5918423at2"/>
<dbReference type="SUPFAM" id="SSF51120">
    <property type="entry name" value="beta-Roll"/>
    <property type="match status" value="1"/>
</dbReference>